<dbReference type="EMBL" id="UINC01065288">
    <property type="protein sequence ID" value="SVB94785.1"/>
    <property type="molecule type" value="Genomic_DNA"/>
</dbReference>
<name>A0A382I5W2_9ZZZZ</name>
<feature type="non-terminal residue" evidence="1">
    <location>
        <position position="1"/>
    </location>
</feature>
<reference evidence="1" key="1">
    <citation type="submission" date="2018-05" db="EMBL/GenBank/DDBJ databases">
        <authorList>
            <person name="Lanie J.A."/>
            <person name="Ng W.-L."/>
            <person name="Kazmierczak K.M."/>
            <person name="Andrzejewski T.M."/>
            <person name="Davidsen T.M."/>
            <person name="Wayne K.J."/>
            <person name="Tettelin H."/>
            <person name="Glass J.I."/>
            <person name="Rusch D."/>
            <person name="Podicherti R."/>
            <person name="Tsui H.-C.T."/>
            <person name="Winkler M.E."/>
        </authorList>
    </citation>
    <scope>NUCLEOTIDE SEQUENCE</scope>
</reference>
<accession>A0A382I5W2</accession>
<dbReference type="InterPro" id="IPR011049">
    <property type="entry name" value="Serralysin-like_metalloprot_C"/>
</dbReference>
<organism evidence="1">
    <name type="scientific">marine metagenome</name>
    <dbReference type="NCBI Taxonomy" id="408172"/>
    <lineage>
        <taxon>unclassified sequences</taxon>
        <taxon>metagenomes</taxon>
        <taxon>ecological metagenomes</taxon>
    </lineage>
</organism>
<protein>
    <recommendedName>
        <fullName evidence="2">Trimeric autotransporter adhesin YadA-like head domain-containing protein</fullName>
    </recommendedName>
</protein>
<sequence length="452" mass="44478">AVYMAQDKGATVYTAGVSLANDETITNATDGTVLINGTVSGGTGSAAGVFQSNGDHDLTLQTGNSTTGTISITDGANGNIAITPNGSGAVQLDGLSWPTADGSANQLLTTDGSGALSWASNSAATTIDGLSDAKSGGANFTGSLIIGHQTTGTLNAADNNVAVGTTALDAITSGDQNTAIGYDALTANTTGSFNTAVGYKSLESNIGGNRNTASGFQSLHANTSGHYNTGTGMYSLYANISGDYNTAYGYESLKLNTGSNNTAFGYESGDVITSGSNNTIIGDGSDPSANNATNQTVLGQGATGQADNSVTLGNADVTAVYMAQDKGATVYAASVAAGGGSAAGVFKSDGDYDVTLQTGNSTTGSITITDGANGDITVAPNGTGKTDFNDNAITGYGADLQTESGTSKTLAAADNGTIIVCSSSSAVTITVPASLPSGFNCMIIQSGSGQVS</sequence>
<evidence type="ECO:0008006" key="2">
    <source>
        <dbReference type="Google" id="ProtNLM"/>
    </source>
</evidence>
<dbReference type="AlphaFoldDB" id="A0A382I5W2"/>
<feature type="non-terminal residue" evidence="1">
    <location>
        <position position="452"/>
    </location>
</feature>
<dbReference type="Gene3D" id="2.150.10.10">
    <property type="entry name" value="Serralysin-like metalloprotease, C-terminal"/>
    <property type="match status" value="1"/>
</dbReference>
<proteinExistence type="predicted"/>
<gene>
    <name evidence="1" type="ORF">METZ01_LOCUS247639</name>
</gene>
<evidence type="ECO:0000313" key="1">
    <source>
        <dbReference type="EMBL" id="SVB94785.1"/>
    </source>
</evidence>